<dbReference type="GO" id="GO:0008540">
    <property type="term" value="C:proteasome regulatory particle, base subcomplex"/>
    <property type="evidence" value="ECO:0007669"/>
    <property type="project" value="TreeGrafter"/>
</dbReference>
<dbReference type="SUPFAM" id="SSF53300">
    <property type="entry name" value="vWA-like"/>
    <property type="match status" value="1"/>
</dbReference>
<accession>A0A4Y9YE23</accession>
<evidence type="ECO:0000256" key="2">
    <source>
        <dbReference type="ARBA" id="ARBA00022942"/>
    </source>
</evidence>
<dbReference type="AlphaFoldDB" id="A0A4Y9YE23"/>
<dbReference type="Gene3D" id="1.10.287.3990">
    <property type="match status" value="1"/>
</dbReference>
<feature type="domain" description="VWFA" evidence="4">
    <location>
        <begin position="72"/>
        <end position="164"/>
    </location>
</feature>
<feature type="compositionally biased region" description="Low complexity" evidence="3">
    <location>
        <begin position="313"/>
        <end position="334"/>
    </location>
</feature>
<feature type="region of interest" description="Disordered" evidence="3">
    <location>
        <begin position="313"/>
        <end position="377"/>
    </location>
</feature>
<dbReference type="GO" id="GO:0005829">
    <property type="term" value="C:cytosol"/>
    <property type="evidence" value="ECO:0007669"/>
    <property type="project" value="TreeGrafter"/>
</dbReference>
<dbReference type="PROSITE" id="PS50330">
    <property type="entry name" value="UIM"/>
    <property type="match status" value="1"/>
</dbReference>
<proteinExistence type="inferred from homology"/>
<comment type="similarity">
    <text evidence="1">Belongs to the proteasome subunit S5A family.</text>
</comment>
<comment type="caution">
    <text evidence="5">The sequence shown here is derived from an EMBL/GenBank/DDBJ whole genome shotgun (WGS) entry which is preliminary data.</text>
</comment>
<dbReference type="PANTHER" id="PTHR10223:SF0">
    <property type="entry name" value="26S PROTEASOME NON-ATPASE REGULATORY SUBUNIT 4"/>
    <property type="match status" value="1"/>
</dbReference>
<evidence type="ECO:0000259" key="4">
    <source>
        <dbReference type="Pfam" id="PF13519"/>
    </source>
</evidence>
<name>A0A4Y9YE23_9AGAM</name>
<dbReference type="Gene3D" id="3.40.50.410">
    <property type="entry name" value="von Willebrand factor, type A domain"/>
    <property type="match status" value="1"/>
</dbReference>
<keyword evidence="6" id="KW-1185">Reference proteome</keyword>
<dbReference type="InterPro" id="IPR003903">
    <property type="entry name" value="UIM_dom"/>
</dbReference>
<keyword evidence="2" id="KW-0647">Proteasome</keyword>
<dbReference type="EMBL" id="SEOQ01000597">
    <property type="protein sequence ID" value="TFY59817.1"/>
    <property type="molecule type" value="Genomic_DNA"/>
</dbReference>
<dbReference type="GO" id="GO:0031593">
    <property type="term" value="F:polyubiquitin modification-dependent protein binding"/>
    <property type="evidence" value="ECO:0007669"/>
    <property type="project" value="TreeGrafter"/>
</dbReference>
<dbReference type="OrthoDB" id="1731724at2759"/>
<protein>
    <recommendedName>
        <fullName evidence="4">VWFA domain-containing protein</fullName>
    </recommendedName>
</protein>
<dbReference type="Pfam" id="PF13519">
    <property type="entry name" value="VWA_2"/>
    <property type="match status" value="1"/>
</dbReference>
<reference evidence="5 6" key="1">
    <citation type="submission" date="2019-02" db="EMBL/GenBank/DDBJ databases">
        <title>Genome sequencing of the rare red list fungi Dentipellis fragilis.</title>
        <authorList>
            <person name="Buettner E."/>
            <person name="Kellner H."/>
        </authorList>
    </citation>
    <scope>NUCLEOTIDE SEQUENCE [LARGE SCALE GENOMIC DNA]</scope>
    <source>
        <strain evidence="5 6">DSM 105465</strain>
    </source>
</reference>
<dbReference type="STRING" id="205917.A0A4Y9YE23"/>
<dbReference type="Proteomes" id="UP000298327">
    <property type="component" value="Unassembled WGS sequence"/>
</dbReference>
<evidence type="ECO:0000313" key="5">
    <source>
        <dbReference type="EMBL" id="TFY59817.1"/>
    </source>
</evidence>
<gene>
    <name evidence="5" type="ORF">EVG20_g7645</name>
</gene>
<dbReference type="GO" id="GO:0005634">
    <property type="term" value="C:nucleus"/>
    <property type="evidence" value="ECO:0007669"/>
    <property type="project" value="TreeGrafter"/>
</dbReference>
<dbReference type="InterPro" id="IPR036465">
    <property type="entry name" value="vWFA_dom_sf"/>
</dbReference>
<dbReference type="InterPro" id="IPR027040">
    <property type="entry name" value="PSMD4"/>
</dbReference>
<organism evidence="5 6">
    <name type="scientific">Dentipellis fragilis</name>
    <dbReference type="NCBI Taxonomy" id="205917"/>
    <lineage>
        <taxon>Eukaryota</taxon>
        <taxon>Fungi</taxon>
        <taxon>Dikarya</taxon>
        <taxon>Basidiomycota</taxon>
        <taxon>Agaricomycotina</taxon>
        <taxon>Agaricomycetes</taxon>
        <taxon>Russulales</taxon>
        <taxon>Hericiaceae</taxon>
        <taxon>Dentipellis</taxon>
    </lineage>
</organism>
<evidence type="ECO:0000256" key="1">
    <source>
        <dbReference type="ARBA" id="ARBA00005574"/>
    </source>
</evidence>
<feature type="region of interest" description="Disordered" evidence="3">
    <location>
        <begin position="30"/>
        <end position="63"/>
    </location>
</feature>
<sequence>MDERGTNLAMAMTVSSVMWSMVYELRWEDESKSEEQEQGGFGGGSRSLTASTPDAFSPLLSPCSPTMPLEATMIVIDNSEYMRNGDYHPTRYEAQSDAVNTLFLAKIDSNPENTELGEIAKALHNASKQLGGSVTIQTAIAVAQLALKHRQNKNLRQRIVVLVGSPLEESADERVLVHLAKRLKKNNVALDVVAFGDGIEESGEGGRSILRAFVEAANSGDNSHYLAIPTGPHTLSDIINSSTLLAADRNIPEEAMGGAPAAAGSSTAGANFEFGVDPSLDPELAMALRMSVEEETARQAAAAAAAAAANPPAAASTPAAAPSSTTPQPAAAGASKDEEAQLQEAIALSQHGPDVEMSDAGGRAGAGSRVRRGRGAD</sequence>
<evidence type="ECO:0000256" key="3">
    <source>
        <dbReference type="SAM" id="MobiDB-lite"/>
    </source>
</evidence>
<evidence type="ECO:0000313" key="6">
    <source>
        <dbReference type="Proteomes" id="UP000298327"/>
    </source>
</evidence>
<dbReference type="GO" id="GO:0043161">
    <property type="term" value="P:proteasome-mediated ubiquitin-dependent protein catabolic process"/>
    <property type="evidence" value="ECO:0007669"/>
    <property type="project" value="TreeGrafter"/>
</dbReference>
<dbReference type="PANTHER" id="PTHR10223">
    <property type="entry name" value="26S PROTEASOME NON-ATPASE REGULATORY SUBUNIT 4"/>
    <property type="match status" value="1"/>
</dbReference>
<dbReference type="InterPro" id="IPR002035">
    <property type="entry name" value="VWF_A"/>
</dbReference>